<feature type="signal peptide" evidence="2">
    <location>
        <begin position="1"/>
        <end position="22"/>
    </location>
</feature>
<evidence type="ECO:0000313" key="4">
    <source>
        <dbReference type="EMBL" id="KAK0425155.1"/>
    </source>
</evidence>
<dbReference type="SMART" id="SM00137">
    <property type="entry name" value="MAM"/>
    <property type="match status" value="1"/>
</dbReference>
<dbReference type="InterPro" id="IPR013320">
    <property type="entry name" value="ConA-like_dom_sf"/>
</dbReference>
<proteinExistence type="predicted"/>
<dbReference type="GO" id="GO:0016020">
    <property type="term" value="C:membrane"/>
    <property type="evidence" value="ECO:0007669"/>
    <property type="project" value="InterPro"/>
</dbReference>
<dbReference type="Proteomes" id="UP001175271">
    <property type="component" value="Unassembled WGS sequence"/>
</dbReference>
<accession>A0AA39IIV7</accession>
<comment type="caution">
    <text evidence="4">The sequence shown here is derived from an EMBL/GenBank/DDBJ whole genome shotgun (WGS) entry which is preliminary data.</text>
</comment>
<feature type="chain" id="PRO_5041369385" description="MAM domain-containing protein" evidence="2">
    <location>
        <begin position="23"/>
        <end position="644"/>
    </location>
</feature>
<dbReference type="Gene3D" id="2.60.120.200">
    <property type="match status" value="1"/>
</dbReference>
<dbReference type="EMBL" id="JAUCMV010000001">
    <property type="protein sequence ID" value="KAK0425155.1"/>
    <property type="molecule type" value="Genomic_DNA"/>
</dbReference>
<gene>
    <name evidence="4" type="ORF">QR680_009062</name>
</gene>
<feature type="domain" description="MAM" evidence="3">
    <location>
        <begin position="24"/>
        <end position="182"/>
    </location>
</feature>
<name>A0AA39IIV7_9BILA</name>
<dbReference type="Pfam" id="PF00629">
    <property type="entry name" value="MAM"/>
    <property type="match status" value="1"/>
</dbReference>
<feature type="region of interest" description="Disordered" evidence="1">
    <location>
        <begin position="545"/>
        <end position="566"/>
    </location>
</feature>
<dbReference type="SUPFAM" id="SSF49899">
    <property type="entry name" value="Concanavalin A-like lectins/glucanases"/>
    <property type="match status" value="1"/>
</dbReference>
<dbReference type="InterPro" id="IPR000998">
    <property type="entry name" value="MAM_dom"/>
</dbReference>
<reference evidence="4" key="1">
    <citation type="submission" date="2023-06" db="EMBL/GenBank/DDBJ databases">
        <title>Genomic analysis of the entomopathogenic nematode Steinernema hermaphroditum.</title>
        <authorList>
            <person name="Schwarz E.M."/>
            <person name="Heppert J.K."/>
            <person name="Baniya A."/>
            <person name="Schwartz H.T."/>
            <person name="Tan C.-H."/>
            <person name="Antoshechkin I."/>
            <person name="Sternberg P.W."/>
            <person name="Goodrich-Blair H."/>
            <person name="Dillman A.R."/>
        </authorList>
    </citation>
    <scope>NUCLEOTIDE SEQUENCE</scope>
    <source>
        <strain evidence="4">PS9179</strain>
        <tissue evidence="4">Whole animal</tissue>
    </source>
</reference>
<evidence type="ECO:0000256" key="2">
    <source>
        <dbReference type="SAM" id="SignalP"/>
    </source>
</evidence>
<evidence type="ECO:0000313" key="5">
    <source>
        <dbReference type="Proteomes" id="UP001175271"/>
    </source>
</evidence>
<organism evidence="4 5">
    <name type="scientific">Steinernema hermaphroditum</name>
    <dbReference type="NCBI Taxonomy" id="289476"/>
    <lineage>
        <taxon>Eukaryota</taxon>
        <taxon>Metazoa</taxon>
        <taxon>Ecdysozoa</taxon>
        <taxon>Nematoda</taxon>
        <taxon>Chromadorea</taxon>
        <taxon>Rhabditida</taxon>
        <taxon>Tylenchina</taxon>
        <taxon>Panagrolaimomorpha</taxon>
        <taxon>Strongyloidoidea</taxon>
        <taxon>Steinernematidae</taxon>
        <taxon>Steinernema</taxon>
    </lineage>
</organism>
<keyword evidence="5" id="KW-1185">Reference proteome</keyword>
<dbReference type="AlphaFoldDB" id="A0AA39IIV7"/>
<sequence length="644" mass="70739">MAVVMASRIFVLFLSSANLVASYVPNVDCTFENDLCGWKAVPSARLFHADAVPLGAAGSIRGDGKFVFIQSSSPPDESEIRFTSPTLESSLGTRRFDFVYWKLSPQTKIDVCIQNAGGPFRCVDTAPSEVTQRHWFTHSLVLPPSFSPFSIVVRVRNVHSASDIVALDNFIFEKVRPEESPKPGASFFPKDFKDLKIKQIRPNSRLPVNGNPLGRPEQPIGAATDPIVRAFPAEDQTSHLSVCGAIRCNFLGTKCSWRFDRAWRLQEGNIAIEGGGNGSAISEPFKVPVGAFFEMDLWVSNKTSIVVRETAHSLDRVIYSSFGLSHNGWHRVRVPIKPSYEPVELRIQAFLEGEGVNFATISRTRLVDQKGSEMPCETEGKRLQIGGAATQIRPNQTLQRLTALQSLKEIDVAFTKRPLSVALLPTMPPLGSFPALPQLGALPHPPPTAPPATLPPLSALFPPMANTLPPNSQIAALLTDPNALRSLLSSGSLPPSVNELVARFGSQPMLEGQLRQLAQRFGFANLSMEKALELFKQFTSSGPKSVGKAVHQPKSPLSDLPPIRPVNANDKDFEVVQKNDEIRPAPEQRLQSALTSRLSSFLKLPQAPDHQRPLQRKNLDFVIENAWKARKATHSGEVESERII</sequence>
<evidence type="ECO:0000259" key="3">
    <source>
        <dbReference type="SMART" id="SM00137"/>
    </source>
</evidence>
<protein>
    <recommendedName>
        <fullName evidence="3">MAM domain-containing protein</fullName>
    </recommendedName>
</protein>
<keyword evidence="2" id="KW-0732">Signal</keyword>
<evidence type="ECO:0000256" key="1">
    <source>
        <dbReference type="SAM" id="MobiDB-lite"/>
    </source>
</evidence>